<evidence type="ECO:0000313" key="2">
    <source>
        <dbReference type="EMBL" id="KAG5183596.1"/>
    </source>
</evidence>
<feature type="region of interest" description="Disordered" evidence="1">
    <location>
        <begin position="84"/>
        <end position="113"/>
    </location>
</feature>
<comment type="caution">
    <text evidence="2">The sequence shown here is derived from an EMBL/GenBank/DDBJ whole genome shotgun (WGS) entry which is preliminary data.</text>
</comment>
<dbReference type="EMBL" id="JAFCMP010000201">
    <property type="protein sequence ID" value="KAG5183596.1"/>
    <property type="molecule type" value="Genomic_DNA"/>
</dbReference>
<dbReference type="Proteomes" id="UP000664859">
    <property type="component" value="Unassembled WGS sequence"/>
</dbReference>
<feature type="non-terminal residue" evidence="2">
    <location>
        <position position="142"/>
    </location>
</feature>
<proteinExistence type="predicted"/>
<keyword evidence="3" id="KW-1185">Reference proteome</keyword>
<reference evidence="2" key="1">
    <citation type="submission" date="2021-02" db="EMBL/GenBank/DDBJ databases">
        <title>First Annotated Genome of the Yellow-green Alga Tribonema minus.</title>
        <authorList>
            <person name="Mahan K.M."/>
        </authorList>
    </citation>
    <scope>NUCLEOTIDE SEQUENCE</scope>
    <source>
        <strain evidence="2">UTEX B ZZ1240</strain>
    </source>
</reference>
<feature type="region of interest" description="Disordered" evidence="1">
    <location>
        <begin position="1"/>
        <end position="30"/>
    </location>
</feature>
<dbReference type="AlphaFoldDB" id="A0A836CH53"/>
<organism evidence="2 3">
    <name type="scientific">Tribonema minus</name>
    <dbReference type="NCBI Taxonomy" id="303371"/>
    <lineage>
        <taxon>Eukaryota</taxon>
        <taxon>Sar</taxon>
        <taxon>Stramenopiles</taxon>
        <taxon>Ochrophyta</taxon>
        <taxon>PX clade</taxon>
        <taxon>Xanthophyceae</taxon>
        <taxon>Tribonematales</taxon>
        <taxon>Tribonemataceae</taxon>
        <taxon>Tribonema</taxon>
    </lineage>
</organism>
<sequence>REYVVEGAGTEKANGRYRYSGTGQDGSPKYTIEVAEGTPEPERPPNLTLFRCTMRNKTKNWFISVAHPDSPGTDKDVDYYQHKTLRQDEQEPPRHGWMTAVCTGASGKDPPPVLTPVGRVIPEGHDETDTLVSTAMRPLCIL</sequence>
<gene>
    <name evidence="2" type="ORF">JKP88DRAFT_163874</name>
</gene>
<evidence type="ECO:0000256" key="1">
    <source>
        <dbReference type="SAM" id="MobiDB-lite"/>
    </source>
</evidence>
<dbReference type="OrthoDB" id="205841at2759"/>
<feature type="compositionally biased region" description="Basic and acidic residues" evidence="1">
    <location>
        <begin position="84"/>
        <end position="94"/>
    </location>
</feature>
<protein>
    <submittedName>
        <fullName evidence="2">Uncharacterized protein</fullName>
    </submittedName>
</protein>
<name>A0A836CH53_9STRA</name>
<accession>A0A836CH53</accession>
<evidence type="ECO:0000313" key="3">
    <source>
        <dbReference type="Proteomes" id="UP000664859"/>
    </source>
</evidence>